<keyword evidence="3" id="KW-1185">Reference proteome</keyword>
<accession>A0A2V1H0L7</accession>
<dbReference type="Proteomes" id="UP000244906">
    <property type="component" value="Unassembled WGS sequence"/>
</dbReference>
<dbReference type="RefSeq" id="WP_116686948.1">
    <property type="nucleotide sequence ID" value="NZ_CAWNYD010000003.1"/>
</dbReference>
<name>A0A2V1H0L7_9GAMM</name>
<keyword evidence="1" id="KW-0732">Signal</keyword>
<proteinExistence type="predicted"/>
<evidence type="ECO:0000256" key="1">
    <source>
        <dbReference type="SAM" id="SignalP"/>
    </source>
</evidence>
<sequence length="128" mass="14387">MKKLLLPILLALAITPMANVSASPVLDKVAGQTNQYIALVEPCFRSFEKFGSPAWGQAACRQLRLTPATDILVFIEQAQVTLVQHYDALVSKQTDQQQIQQVEQSIRLIFNSLDRLATMFTQIEAQRR</sequence>
<dbReference type="EMBL" id="QDDL01000003">
    <property type="protein sequence ID" value="PVZ69613.1"/>
    <property type="molecule type" value="Genomic_DNA"/>
</dbReference>
<comment type="caution">
    <text evidence="2">The sequence shown here is derived from an EMBL/GenBank/DDBJ whole genome shotgun (WGS) entry which is preliminary data.</text>
</comment>
<evidence type="ECO:0000313" key="2">
    <source>
        <dbReference type="EMBL" id="PVZ69613.1"/>
    </source>
</evidence>
<reference evidence="2 3" key="1">
    <citation type="submission" date="2018-04" db="EMBL/GenBank/DDBJ databases">
        <title>Thalassorhabdus spongiae gen. nov., sp. nov., isolated from a marine sponge in South-West Iceland.</title>
        <authorList>
            <person name="Knobloch S."/>
            <person name="Daussin A."/>
            <person name="Johannsson R."/>
            <person name="Marteinsson V.T."/>
        </authorList>
    </citation>
    <scope>NUCLEOTIDE SEQUENCE [LARGE SCALE GENOMIC DNA]</scope>
    <source>
        <strain evidence="2 3">Hp12</strain>
    </source>
</reference>
<protein>
    <submittedName>
        <fullName evidence="2">Uncharacterized protein</fullName>
    </submittedName>
</protein>
<gene>
    <name evidence="2" type="ORF">DC094_09920</name>
</gene>
<organism evidence="2 3">
    <name type="scientific">Pelagibaculum spongiae</name>
    <dbReference type="NCBI Taxonomy" id="2080658"/>
    <lineage>
        <taxon>Bacteria</taxon>
        <taxon>Pseudomonadati</taxon>
        <taxon>Pseudomonadota</taxon>
        <taxon>Gammaproteobacteria</taxon>
        <taxon>Oceanospirillales</taxon>
        <taxon>Pelagibaculum</taxon>
    </lineage>
</organism>
<dbReference type="AlphaFoldDB" id="A0A2V1H0L7"/>
<feature type="chain" id="PRO_5015998078" evidence="1">
    <location>
        <begin position="23"/>
        <end position="128"/>
    </location>
</feature>
<evidence type="ECO:0000313" key="3">
    <source>
        <dbReference type="Proteomes" id="UP000244906"/>
    </source>
</evidence>
<feature type="signal peptide" evidence="1">
    <location>
        <begin position="1"/>
        <end position="22"/>
    </location>
</feature>